<reference evidence="2 3" key="1">
    <citation type="journal article" date="2024" name="Science">
        <title>Giant polyketide synthase enzymes in the biosynthesis of giant marine polyether toxins.</title>
        <authorList>
            <person name="Fallon T.R."/>
            <person name="Shende V.V."/>
            <person name="Wierzbicki I.H."/>
            <person name="Pendleton A.L."/>
            <person name="Watervoot N.F."/>
            <person name="Auber R.P."/>
            <person name="Gonzalez D.J."/>
            <person name="Wisecaver J.H."/>
            <person name="Moore B.S."/>
        </authorList>
    </citation>
    <scope>NUCLEOTIDE SEQUENCE [LARGE SCALE GENOMIC DNA]</scope>
    <source>
        <strain evidence="2 3">12B1</strain>
    </source>
</reference>
<evidence type="ECO:0000313" key="3">
    <source>
        <dbReference type="Proteomes" id="UP001515480"/>
    </source>
</evidence>
<organism evidence="2 3">
    <name type="scientific">Prymnesium parvum</name>
    <name type="common">Toxic golden alga</name>
    <dbReference type="NCBI Taxonomy" id="97485"/>
    <lineage>
        <taxon>Eukaryota</taxon>
        <taxon>Haptista</taxon>
        <taxon>Haptophyta</taxon>
        <taxon>Prymnesiophyceae</taxon>
        <taxon>Prymnesiales</taxon>
        <taxon>Prymnesiaceae</taxon>
        <taxon>Prymnesium</taxon>
    </lineage>
</organism>
<dbReference type="AlphaFoldDB" id="A0AB34K8F3"/>
<evidence type="ECO:0000256" key="1">
    <source>
        <dbReference type="SAM" id="MobiDB-lite"/>
    </source>
</evidence>
<feature type="region of interest" description="Disordered" evidence="1">
    <location>
        <begin position="288"/>
        <end position="330"/>
    </location>
</feature>
<gene>
    <name evidence="2" type="ORF">AB1Y20_001353</name>
</gene>
<evidence type="ECO:0000313" key="2">
    <source>
        <dbReference type="EMBL" id="KAL1530450.1"/>
    </source>
</evidence>
<name>A0AB34K8F3_PRYPA</name>
<dbReference type="EMBL" id="JBGBPQ010000001">
    <property type="protein sequence ID" value="KAL1530450.1"/>
    <property type="molecule type" value="Genomic_DNA"/>
</dbReference>
<feature type="compositionally biased region" description="Acidic residues" evidence="1">
    <location>
        <begin position="292"/>
        <end position="312"/>
    </location>
</feature>
<protein>
    <submittedName>
        <fullName evidence="2">Uncharacterized protein</fullName>
    </submittedName>
</protein>
<sequence>MQITRNCLMKPIQDEVLTAYKRTHAGETVLLEQEEVDGYDSASEVPRTPFASKTNNVARRDVGLTSEMWNVSLELEAFAERPYQIKELVEKCPYLTGAQSVHLMISLRAANKPSLCLPIKLFPTGVKVEDRSRKAATIAADSIHPMVIAARKSLCAELTSRFLTDLPSETRLVQLYMSKQADMTKCFPPDWVTAAKSFYLVWLRKAASAFGVGTRVSPPRPKKKQRVACLFDRLEEDVQQADPNPEDVGAGSNAIELEIQRWIQSNKCRLKPDPKLVLKRYLAKYRKPTPGEDVEDVAEAESDEGGEEDADEEGARPPEEAASPHIVLDN</sequence>
<comment type="caution">
    <text evidence="2">The sequence shown here is derived from an EMBL/GenBank/DDBJ whole genome shotgun (WGS) entry which is preliminary data.</text>
</comment>
<proteinExistence type="predicted"/>
<keyword evidence="3" id="KW-1185">Reference proteome</keyword>
<accession>A0AB34K8F3</accession>
<dbReference type="Proteomes" id="UP001515480">
    <property type="component" value="Unassembled WGS sequence"/>
</dbReference>